<dbReference type="Gene3D" id="3.40.50.720">
    <property type="entry name" value="NAD(P)-binding Rossmann-like Domain"/>
    <property type="match status" value="1"/>
</dbReference>
<dbReference type="STRING" id="1223545.GS4_05_01640"/>
<dbReference type="InterPro" id="IPR051397">
    <property type="entry name" value="Zn-ADH-like_protein"/>
</dbReference>
<dbReference type="Pfam" id="PF08240">
    <property type="entry name" value="ADH_N"/>
    <property type="match status" value="1"/>
</dbReference>
<sequence>MSDEMQRTDPLPTIMTALVQSSTDGPTDMRLAEVPTPRPGVGEVLVRVEAAGVNFADTMQTRGAYGGGPTPPYVAGFEAAGTVVALGTDVTDVHVGDRVMGTGVGAFVQYATLPASQSTRVPSGWSSAQSLGMVLNWGTALAALRIADVSPGDVVLIHAAAGGVGSAAVRLAAHLGARVIASASPDKHDRVPGNVFALIDSRSADLAAEIRRHADSVDVVLESVGRATLSASLSVTTPYRGRIVVFGSASGPASVTVDDLVFTHPISVSGLHIGSFAHHRPTKFATVMSELTTLIGAGVYPPGTPEVHPLTAGPEVLARLEAGATSGKHALDPWYTGK</sequence>
<evidence type="ECO:0000313" key="3">
    <source>
        <dbReference type="Proteomes" id="UP000011666"/>
    </source>
</evidence>
<name>M0QHR7_9ACTN</name>
<dbReference type="Pfam" id="PF00107">
    <property type="entry name" value="ADH_zinc_N"/>
    <property type="match status" value="1"/>
</dbReference>
<dbReference type="Gene3D" id="3.90.180.10">
    <property type="entry name" value="Medium-chain alcohol dehydrogenases, catalytic domain"/>
    <property type="match status" value="1"/>
</dbReference>
<dbReference type="eggNOG" id="COG0604">
    <property type="taxonomic scope" value="Bacteria"/>
</dbReference>
<comment type="caution">
    <text evidence="2">The sequence shown here is derived from an EMBL/GenBank/DDBJ whole genome shotgun (WGS) entry which is preliminary data.</text>
</comment>
<dbReference type="InterPro" id="IPR011032">
    <property type="entry name" value="GroES-like_sf"/>
</dbReference>
<dbReference type="SMART" id="SM00829">
    <property type="entry name" value="PKS_ER"/>
    <property type="match status" value="1"/>
</dbReference>
<dbReference type="InterPro" id="IPR020843">
    <property type="entry name" value="ER"/>
</dbReference>
<dbReference type="SUPFAM" id="SSF51735">
    <property type="entry name" value="NAD(P)-binding Rossmann-fold domains"/>
    <property type="match status" value="1"/>
</dbReference>
<gene>
    <name evidence="2" type="ORF">GS4_05_01640</name>
</gene>
<organism evidence="2 3">
    <name type="scientific">Gordonia soli NBRC 108243</name>
    <dbReference type="NCBI Taxonomy" id="1223545"/>
    <lineage>
        <taxon>Bacteria</taxon>
        <taxon>Bacillati</taxon>
        <taxon>Actinomycetota</taxon>
        <taxon>Actinomycetes</taxon>
        <taxon>Mycobacteriales</taxon>
        <taxon>Gordoniaceae</taxon>
        <taxon>Gordonia</taxon>
    </lineage>
</organism>
<dbReference type="PANTHER" id="PTHR43677">
    <property type="entry name" value="SHORT-CHAIN DEHYDROGENASE/REDUCTASE"/>
    <property type="match status" value="1"/>
</dbReference>
<proteinExistence type="predicted"/>
<protein>
    <submittedName>
        <fullName evidence="2">Putative oxidoreductase</fullName>
    </submittedName>
</protein>
<keyword evidence="3" id="KW-1185">Reference proteome</keyword>
<evidence type="ECO:0000313" key="2">
    <source>
        <dbReference type="EMBL" id="GAC66952.1"/>
    </source>
</evidence>
<reference evidence="2 3" key="1">
    <citation type="submission" date="2013-01" db="EMBL/GenBank/DDBJ databases">
        <title>Whole genome shotgun sequence of Gordonia soli NBRC 108243.</title>
        <authorList>
            <person name="Isaki-Nakamura S."/>
            <person name="Hosoyama A."/>
            <person name="Tsuchikane K."/>
            <person name="Ando Y."/>
            <person name="Baba S."/>
            <person name="Ohji S."/>
            <person name="Hamada M."/>
            <person name="Tamura T."/>
            <person name="Yamazoe A."/>
            <person name="Yamazaki S."/>
            <person name="Fujita N."/>
        </authorList>
    </citation>
    <scope>NUCLEOTIDE SEQUENCE [LARGE SCALE GENOMIC DNA]</scope>
    <source>
        <strain evidence="2 3">NBRC 108243</strain>
    </source>
</reference>
<dbReference type="InterPro" id="IPR036291">
    <property type="entry name" value="NAD(P)-bd_dom_sf"/>
</dbReference>
<dbReference type="AlphaFoldDB" id="M0QHR7"/>
<dbReference type="PANTHER" id="PTHR43677:SF4">
    <property type="entry name" value="QUINONE OXIDOREDUCTASE-LIKE PROTEIN 2"/>
    <property type="match status" value="1"/>
</dbReference>
<dbReference type="SUPFAM" id="SSF50129">
    <property type="entry name" value="GroES-like"/>
    <property type="match status" value="1"/>
</dbReference>
<feature type="domain" description="Enoyl reductase (ER)" evidence="1">
    <location>
        <begin position="25"/>
        <end position="331"/>
    </location>
</feature>
<dbReference type="RefSeq" id="WP_007617653.1">
    <property type="nucleotide sequence ID" value="NZ_BANX01000005.1"/>
</dbReference>
<dbReference type="Proteomes" id="UP000011666">
    <property type="component" value="Unassembled WGS sequence"/>
</dbReference>
<dbReference type="GO" id="GO:0016491">
    <property type="term" value="F:oxidoreductase activity"/>
    <property type="evidence" value="ECO:0007669"/>
    <property type="project" value="InterPro"/>
</dbReference>
<dbReference type="EMBL" id="BANX01000005">
    <property type="protein sequence ID" value="GAC66952.1"/>
    <property type="molecule type" value="Genomic_DNA"/>
</dbReference>
<accession>M0QHR7</accession>
<evidence type="ECO:0000259" key="1">
    <source>
        <dbReference type="SMART" id="SM00829"/>
    </source>
</evidence>
<dbReference type="InterPro" id="IPR013149">
    <property type="entry name" value="ADH-like_C"/>
</dbReference>
<dbReference type="InterPro" id="IPR013154">
    <property type="entry name" value="ADH-like_N"/>
</dbReference>